<dbReference type="EMBL" id="LGTC01000001">
    <property type="protein sequence ID" value="KNY27276.1"/>
    <property type="molecule type" value="Genomic_DNA"/>
</dbReference>
<sequence>MDDVIEIENILPEKSIIKTRHPGSYDWVTTIIRKAYGNCIEVEQVEDYMVKVIMIGDNLLIKYSDNEYLYTIESTVQEIKFASRAVLLTVNSIKRIKNIRYSYRYDAYLSSSLKMMQDFSEVYSVVTNLSNTGMSIITKGYMEIGEKVDMNVYLSSDNIINFKCEIKWSDVIWPNNMYGVHILDMDNVNREKYEGYIKKLERKEKRLISKYINKTKM</sequence>
<protein>
    <submittedName>
        <fullName evidence="2">Type IV pilus assembly PilZ</fullName>
    </submittedName>
</protein>
<feature type="domain" description="PilZ" evidence="1">
    <location>
        <begin position="100"/>
        <end position="197"/>
    </location>
</feature>
<dbReference type="InterPro" id="IPR009875">
    <property type="entry name" value="PilZ_domain"/>
</dbReference>
<accession>A0A0L6JN88</accession>
<dbReference type="Proteomes" id="UP000036923">
    <property type="component" value="Unassembled WGS sequence"/>
</dbReference>
<gene>
    <name evidence="2" type="ORF">Bccel_2547</name>
</gene>
<comment type="caution">
    <text evidence="2">The sequence shown here is derived from an EMBL/GenBank/DDBJ whole genome shotgun (WGS) entry which is preliminary data.</text>
</comment>
<keyword evidence="3" id="KW-1185">Reference proteome</keyword>
<dbReference type="Gene3D" id="2.40.10.220">
    <property type="entry name" value="predicted glycosyltransferase like domains"/>
    <property type="match status" value="1"/>
</dbReference>
<dbReference type="RefSeq" id="WP_036942538.1">
    <property type="nucleotide sequence ID" value="NZ_JQKC01000019.1"/>
</dbReference>
<dbReference type="STRING" id="398512.Bccel_2547"/>
<dbReference type="GO" id="GO:0035438">
    <property type="term" value="F:cyclic-di-GMP binding"/>
    <property type="evidence" value="ECO:0007669"/>
    <property type="project" value="InterPro"/>
</dbReference>
<evidence type="ECO:0000259" key="1">
    <source>
        <dbReference type="Pfam" id="PF07238"/>
    </source>
</evidence>
<proteinExistence type="predicted"/>
<name>A0A0L6JN88_9FIRM</name>
<evidence type="ECO:0000313" key="2">
    <source>
        <dbReference type="EMBL" id="KNY27276.1"/>
    </source>
</evidence>
<dbReference type="Pfam" id="PF07238">
    <property type="entry name" value="PilZ"/>
    <property type="match status" value="1"/>
</dbReference>
<dbReference type="OrthoDB" id="2081902at2"/>
<organism evidence="2 3">
    <name type="scientific">Pseudobacteroides cellulosolvens ATCC 35603 = DSM 2933</name>
    <dbReference type="NCBI Taxonomy" id="398512"/>
    <lineage>
        <taxon>Bacteria</taxon>
        <taxon>Bacillati</taxon>
        <taxon>Bacillota</taxon>
        <taxon>Clostridia</taxon>
        <taxon>Eubacteriales</taxon>
        <taxon>Oscillospiraceae</taxon>
        <taxon>Pseudobacteroides</taxon>
    </lineage>
</organism>
<dbReference type="AlphaFoldDB" id="A0A0L6JN88"/>
<dbReference type="SUPFAM" id="SSF141371">
    <property type="entry name" value="PilZ domain-like"/>
    <property type="match status" value="1"/>
</dbReference>
<reference evidence="3" key="1">
    <citation type="submission" date="2015-07" db="EMBL/GenBank/DDBJ databases">
        <title>Near-Complete Genome Sequence of the Cellulolytic Bacterium Bacteroides (Pseudobacteroides) cellulosolvens ATCC 35603.</title>
        <authorList>
            <person name="Dassa B."/>
            <person name="Utturkar S.M."/>
            <person name="Klingeman D.M."/>
            <person name="Hurt R.A."/>
            <person name="Keller M."/>
            <person name="Xu J."/>
            <person name="Reddy Y.H.K."/>
            <person name="Borovok I."/>
            <person name="Grinberg I.R."/>
            <person name="Lamed R."/>
            <person name="Zhivin O."/>
            <person name="Bayer E.A."/>
            <person name="Brown S.D."/>
        </authorList>
    </citation>
    <scope>NUCLEOTIDE SEQUENCE [LARGE SCALE GENOMIC DNA]</scope>
    <source>
        <strain evidence="3">DSM 2933</strain>
    </source>
</reference>
<evidence type="ECO:0000313" key="3">
    <source>
        <dbReference type="Proteomes" id="UP000036923"/>
    </source>
</evidence>